<dbReference type="Proteomes" id="UP001610563">
    <property type="component" value="Unassembled WGS sequence"/>
</dbReference>
<protein>
    <submittedName>
        <fullName evidence="3">Meiotically up-regulated gene 113-domain-containing protein</fullName>
    </submittedName>
</protein>
<feature type="compositionally biased region" description="Basic and acidic residues" evidence="1">
    <location>
        <begin position="269"/>
        <end position="286"/>
    </location>
</feature>
<proteinExistence type="predicted"/>
<reference evidence="3 4" key="1">
    <citation type="submission" date="2024-07" db="EMBL/GenBank/DDBJ databases">
        <title>Section-level genome sequencing and comparative genomics of Aspergillus sections Usti and Cavernicolus.</title>
        <authorList>
            <consortium name="Lawrence Berkeley National Laboratory"/>
            <person name="Nybo J.L."/>
            <person name="Vesth T.C."/>
            <person name="Theobald S."/>
            <person name="Frisvad J.C."/>
            <person name="Larsen T.O."/>
            <person name="Kjaerboelling I."/>
            <person name="Rothschild-Mancinelli K."/>
            <person name="Lyhne E.K."/>
            <person name="Kogle M.E."/>
            <person name="Barry K."/>
            <person name="Clum A."/>
            <person name="Na H."/>
            <person name="Ledsgaard L."/>
            <person name="Lin J."/>
            <person name="Lipzen A."/>
            <person name="Kuo A."/>
            <person name="Riley R."/>
            <person name="Mondo S."/>
            <person name="Labutti K."/>
            <person name="Haridas S."/>
            <person name="Pangalinan J."/>
            <person name="Salamov A.A."/>
            <person name="Simmons B.A."/>
            <person name="Magnuson J.K."/>
            <person name="Chen J."/>
            <person name="Drula E."/>
            <person name="Henrissat B."/>
            <person name="Wiebenga A."/>
            <person name="Lubbers R.J."/>
            <person name="Gomes A.C."/>
            <person name="Makela M.R."/>
            <person name="Stajich J."/>
            <person name="Grigoriev I.V."/>
            <person name="Mortensen U.H."/>
            <person name="De Vries R.P."/>
            <person name="Baker S.E."/>
            <person name="Andersen M.R."/>
        </authorList>
    </citation>
    <scope>NUCLEOTIDE SEQUENCE [LARGE SCALE GENOMIC DNA]</scope>
    <source>
        <strain evidence="3 4">CBS 209.92</strain>
    </source>
</reference>
<gene>
    <name evidence="3" type="ORF">BJX66DRAFT_311842</name>
</gene>
<feature type="compositionally biased region" description="Polar residues" evidence="1">
    <location>
        <begin position="45"/>
        <end position="55"/>
    </location>
</feature>
<evidence type="ECO:0000259" key="2">
    <source>
        <dbReference type="SMART" id="SM00974"/>
    </source>
</evidence>
<dbReference type="InterPro" id="IPR053006">
    <property type="entry name" value="Meiosis_regulatory"/>
</dbReference>
<dbReference type="EMBL" id="JBFTWV010000106">
    <property type="protein sequence ID" value="KAL2786941.1"/>
    <property type="molecule type" value="Genomic_DNA"/>
</dbReference>
<evidence type="ECO:0000313" key="3">
    <source>
        <dbReference type="EMBL" id="KAL2786941.1"/>
    </source>
</evidence>
<dbReference type="PANTHER" id="PTHR28094:SF1">
    <property type="entry name" value="MEIOTICALLY UP-REGULATED GENE 113 PROTEIN"/>
    <property type="match status" value="1"/>
</dbReference>
<feature type="region of interest" description="Disordered" evidence="1">
    <location>
        <begin position="258"/>
        <end position="286"/>
    </location>
</feature>
<evidence type="ECO:0000256" key="1">
    <source>
        <dbReference type="SAM" id="MobiDB-lite"/>
    </source>
</evidence>
<name>A0ABR4FUM8_9EURO</name>
<sequence length="642" mass="69702">MTTMTESGAPQTPTWSQSPIEPIQPSLQTPSTPPASPEDDAASIFSPNESVSTDITDYGWDTPSRKVSDDDDKRLSFSLPTPKIVVEDTDTAADIDGTERRTFVEDTGDSAVSEAIPDIRATEPAGKIDTAPSPAEVSPSGAAPDDSNARLSALTTDKDSPVPPLPGSAPVEDHNTSASAITTDKAKWSPLASCPPADFTFHSAPEGIPNRRCSFNSDPNTNFISDGQVFRNKPRAKSTGASASNAAASIQTFRAEIGQSGVSPSTTEMEDKKEPTEEGSRPARPMGKEDLKLLESLKNLIPPLVKETLVQNGVLCVATTQARTRCSKPAKGPTVTSALQALDNPPSLDAETLHQTTETLFSLLLCGTHKNVANKLSVHWRPTSSLTVSNGSAVVLEEWLKAVRGTATPSPLLKPDVTPSVEVVIPPLDTRLKTALPDFVEYHPPDKPRLSVAEKLEKFIVAPLTPADADHSGHIYIYQCKGKFGYYKVGLTTDLAPRLQSWEKQCGRELMSYFPRSEEDLLPVPHISRVEKLIHAELAEYRRKEECCKATTCGKAHQEWFQVEEQHALRVVRKWIAWMRKEPYVQINGGSTWVLAIHRVGSIKEICTPLSNEIPLQVSLQSAPSLAVPTAPKGRKRSKSMC</sequence>
<comment type="caution">
    <text evidence="3">The sequence shown here is derived from an EMBL/GenBank/DDBJ whole genome shotgun (WGS) entry which is preliminary data.</text>
</comment>
<accession>A0ABR4FUM8</accession>
<feature type="compositionally biased region" description="Basic and acidic residues" evidence="1">
    <location>
        <begin position="63"/>
        <end position="75"/>
    </location>
</feature>
<dbReference type="InterPro" id="IPR018306">
    <property type="entry name" value="Phage_T5_Orf172_DNA-bd"/>
</dbReference>
<keyword evidence="4" id="KW-1185">Reference proteome</keyword>
<dbReference type="Pfam" id="PF10544">
    <property type="entry name" value="T5orf172"/>
    <property type="match status" value="1"/>
</dbReference>
<dbReference type="PANTHER" id="PTHR28094">
    <property type="entry name" value="MEIOTICALLY UP-REGULATED GENE 113 PROTEIN"/>
    <property type="match status" value="1"/>
</dbReference>
<evidence type="ECO:0000313" key="4">
    <source>
        <dbReference type="Proteomes" id="UP001610563"/>
    </source>
</evidence>
<feature type="region of interest" description="Disordered" evidence="1">
    <location>
        <begin position="1"/>
        <end position="180"/>
    </location>
</feature>
<dbReference type="SMART" id="SM00974">
    <property type="entry name" value="T5orf172"/>
    <property type="match status" value="1"/>
</dbReference>
<feature type="compositionally biased region" description="Polar residues" evidence="1">
    <location>
        <begin position="1"/>
        <end position="30"/>
    </location>
</feature>
<feature type="domain" description="Bacteriophage T5 Orf172 DNA-binding" evidence="2">
    <location>
        <begin position="481"/>
        <end position="575"/>
    </location>
</feature>
<organism evidence="3 4">
    <name type="scientific">Aspergillus keveii</name>
    <dbReference type="NCBI Taxonomy" id="714993"/>
    <lineage>
        <taxon>Eukaryota</taxon>
        <taxon>Fungi</taxon>
        <taxon>Dikarya</taxon>
        <taxon>Ascomycota</taxon>
        <taxon>Pezizomycotina</taxon>
        <taxon>Eurotiomycetes</taxon>
        <taxon>Eurotiomycetidae</taxon>
        <taxon>Eurotiales</taxon>
        <taxon>Aspergillaceae</taxon>
        <taxon>Aspergillus</taxon>
        <taxon>Aspergillus subgen. Nidulantes</taxon>
    </lineage>
</organism>